<feature type="compositionally biased region" description="Polar residues" evidence="1">
    <location>
        <begin position="117"/>
        <end position="130"/>
    </location>
</feature>
<comment type="caution">
    <text evidence="4">The sequence shown here is derived from an EMBL/GenBank/DDBJ whole genome shotgun (WGS) entry which is preliminary data.</text>
</comment>
<feature type="region of interest" description="Disordered" evidence="1">
    <location>
        <begin position="1"/>
        <end position="81"/>
    </location>
</feature>
<evidence type="ECO:0000313" key="4">
    <source>
        <dbReference type="EMBL" id="TEB34912.1"/>
    </source>
</evidence>
<proteinExistence type="predicted"/>
<evidence type="ECO:0000313" key="5">
    <source>
        <dbReference type="Proteomes" id="UP000298030"/>
    </source>
</evidence>
<dbReference type="OrthoDB" id="3264316at2759"/>
<dbReference type="EMBL" id="QPFP01000442">
    <property type="protein sequence ID" value="TEB11740.1"/>
    <property type="molecule type" value="Genomic_DNA"/>
</dbReference>
<feature type="compositionally biased region" description="Basic and acidic residues" evidence="1">
    <location>
        <begin position="1"/>
        <end position="23"/>
    </location>
</feature>
<dbReference type="EMBL" id="QPFP01000427">
    <property type="protein sequence ID" value="TEB12861.1"/>
    <property type="molecule type" value="Genomic_DNA"/>
</dbReference>
<keyword evidence="5" id="KW-1185">Reference proteome</keyword>
<gene>
    <name evidence="4" type="ORF">FA13DRAFT_1788534</name>
    <name evidence="3" type="ORF">FA13DRAFT_1805889</name>
    <name evidence="2" type="ORF">FA13DRAFT_1806043</name>
</gene>
<evidence type="ECO:0000313" key="3">
    <source>
        <dbReference type="EMBL" id="TEB12861.1"/>
    </source>
</evidence>
<protein>
    <submittedName>
        <fullName evidence="4">Uncharacterized protein</fullName>
    </submittedName>
</protein>
<accession>A0A4Y7TMY0</accession>
<name>A0A4Y7TMY0_COPMI</name>
<organism evidence="4 5">
    <name type="scientific">Coprinellus micaceus</name>
    <name type="common">Glistening ink-cap mushroom</name>
    <name type="synonym">Coprinus micaceus</name>
    <dbReference type="NCBI Taxonomy" id="71717"/>
    <lineage>
        <taxon>Eukaryota</taxon>
        <taxon>Fungi</taxon>
        <taxon>Dikarya</taxon>
        <taxon>Basidiomycota</taxon>
        <taxon>Agaricomycotina</taxon>
        <taxon>Agaricomycetes</taxon>
        <taxon>Agaricomycetidae</taxon>
        <taxon>Agaricales</taxon>
        <taxon>Agaricineae</taxon>
        <taxon>Psathyrellaceae</taxon>
        <taxon>Coprinellus</taxon>
    </lineage>
</organism>
<dbReference type="STRING" id="71717.A0A4Y7TMY0"/>
<feature type="compositionally biased region" description="Basic and acidic residues" evidence="1">
    <location>
        <begin position="96"/>
        <end position="110"/>
    </location>
</feature>
<reference evidence="4 5" key="1">
    <citation type="journal article" date="2019" name="Nat. Ecol. Evol.">
        <title>Megaphylogeny resolves global patterns of mushroom evolution.</title>
        <authorList>
            <person name="Varga T."/>
            <person name="Krizsan K."/>
            <person name="Foldi C."/>
            <person name="Dima B."/>
            <person name="Sanchez-Garcia M."/>
            <person name="Sanchez-Ramirez S."/>
            <person name="Szollosi G.J."/>
            <person name="Szarkandi J.G."/>
            <person name="Papp V."/>
            <person name="Albert L."/>
            <person name="Andreopoulos W."/>
            <person name="Angelini C."/>
            <person name="Antonin V."/>
            <person name="Barry K.W."/>
            <person name="Bougher N.L."/>
            <person name="Buchanan P."/>
            <person name="Buyck B."/>
            <person name="Bense V."/>
            <person name="Catcheside P."/>
            <person name="Chovatia M."/>
            <person name="Cooper J."/>
            <person name="Damon W."/>
            <person name="Desjardin D."/>
            <person name="Finy P."/>
            <person name="Geml J."/>
            <person name="Haridas S."/>
            <person name="Hughes K."/>
            <person name="Justo A."/>
            <person name="Karasinski D."/>
            <person name="Kautmanova I."/>
            <person name="Kiss B."/>
            <person name="Kocsube S."/>
            <person name="Kotiranta H."/>
            <person name="LaButti K.M."/>
            <person name="Lechner B.E."/>
            <person name="Liimatainen K."/>
            <person name="Lipzen A."/>
            <person name="Lukacs Z."/>
            <person name="Mihaltcheva S."/>
            <person name="Morgado L.N."/>
            <person name="Niskanen T."/>
            <person name="Noordeloos M.E."/>
            <person name="Ohm R.A."/>
            <person name="Ortiz-Santana B."/>
            <person name="Ovrebo C."/>
            <person name="Racz N."/>
            <person name="Riley R."/>
            <person name="Savchenko A."/>
            <person name="Shiryaev A."/>
            <person name="Soop K."/>
            <person name="Spirin V."/>
            <person name="Szebenyi C."/>
            <person name="Tomsovsky M."/>
            <person name="Tulloss R.E."/>
            <person name="Uehling J."/>
            <person name="Grigoriev I.V."/>
            <person name="Vagvolgyi C."/>
            <person name="Papp T."/>
            <person name="Martin F.M."/>
            <person name="Miettinen O."/>
            <person name="Hibbett D.S."/>
            <person name="Nagy L.G."/>
        </authorList>
    </citation>
    <scope>NUCLEOTIDE SEQUENCE [LARGE SCALE GENOMIC DNA]</scope>
    <source>
        <strain evidence="4 5">FP101781</strain>
    </source>
</reference>
<feature type="compositionally biased region" description="Basic and acidic residues" evidence="1">
    <location>
        <begin position="45"/>
        <end position="81"/>
    </location>
</feature>
<evidence type="ECO:0000313" key="2">
    <source>
        <dbReference type="EMBL" id="TEB11740.1"/>
    </source>
</evidence>
<feature type="region of interest" description="Disordered" evidence="1">
    <location>
        <begin position="93"/>
        <end position="132"/>
    </location>
</feature>
<sequence length="330" mass="36881">MSAGPHPDEHLAEVPDSHRDAASKKTPTTGKPKKPADESEDDDYAPPRREPKDTDGESESEFPRAVHDENGEENSTKTDAFRALRTVSNFVEPVESGDKSDGRSALRKVQEAAVASANKSSRRGPTNASRDQFKDAVPTSVFENGVKVLKWSFKCKHCRAIRTFNRSIDFPGCKNENEPSLPRTSNLARHLRVECKPYLKKKAVQAAGIEELEAKQRASAQYNLTPVRDVMEQFMERGKLDPKINPTQADFLKIFALWILDEDLPWTTGKAMLDKFFKYLRSSSSSPATPPPDTNSLGSMLTFTGRSWKSSLYAFHVPFLSFCVGTYYAE</sequence>
<dbReference type="AlphaFoldDB" id="A0A4Y7TMY0"/>
<dbReference type="EMBL" id="QPFP01000008">
    <property type="protein sequence ID" value="TEB34912.1"/>
    <property type="molecule type" value="Genomic_DNA"/>
</dbReference>
<dbReference type="Proteomes" id="UP000298030">
    <property type="component" value="Unassembled WGS sequence"/>
</dbReference>
<evidence type="ECO:0000256" key="1">
    <source>
        <dbReference type="SAM" id="MobiDB-lite"/>
    </source>
</evidence>